<dbReference type="InterPro" id="IPR013786">
    <property type="entry name" value="AcylCoA_DH/ox_N"/>
</dbReference>
<evidence type="ECO:0000259" key="12">
    <source>
        <dbReference type="Pfam" id="PF00441"/>
    </source>
</evidence>
<dbReference type="Proteomes" id="UP000244037">
    <property type="component" value="Unassembled WGS sequence"/>
</dbReference>
<evidence type="ECO:0000256" key="3">
    <source>
        <dbReference type="ARBA" id="ARBA00022630"/>
    </source>
</evidence>
<keyword evidence="4 11" id="KW-0274">FAD</keyword>
<comment type="pathway">
    <text evidence="8">Amino-acid metabolism; tryptophan metabolism.</text>
</comment>
<dbReference type="Gene3D" id="1.10.540.10">
    <property type="entry name" value="Acyl-CoA dehydrogenase/oxidase, N-terminal domain"/>
    <property type="match status" value="1"/>
</dbReference>
<keyword evidence="6 11" id="KW-0560">Oxidoreductase</keyword>
<dbReference type="Pfam" id="PF00441">
    <property type="entry name" value="Acyl-CoA_dh_1"/>
    <property type="match status" value="1"/>
</dbReference>
<protein>
    <recommendedName>
        <fullName evidence="9">glutaryl-CoA dehydrogenase (ETF)</fullName>
        <ecNumber evidence="9">1.3.8.6</ecNumber>
    </recommendedName>
</protein>
<sequence length="404" mass="43998">MESPLKPKDAPELARFDWEDPLRLENRLDEDERMLRDAARAFARDRLQPRVTEAFRNETVEPGLFREMGEAGLLGVTLPEAYGGLGASYVTYGLVAREIERVDSGYRSMMSVQSSLVIYPIYAYGSEAQRQRYLPGLAQGTLIGCFGLTEPEAGSDPGSMKTRAEKTATGYRLTGTKTWISNAPMADVFVVWAKSEAHGGKIRGFVLEKGMAGLLAPKIEGKLSLRASPTGEIVMDGVEVGEEALLPGVEGLKGPFGCLNRARYGIAWGVMGAAEACWHAARAYGLDRRQFGRPLAATQLFQKKLADMQTEIALGLSACLQVGRLMDEARAAPEAISLIKRNNCGKALEIARAARDMHGGNGISDSYPVIRHMVNLETVNTYEGTHDVHALILGRAQTGLQAFF</sequence>
<comment type="caution">
    <text evidence="15">The sequence shown here is derived from an EMBL/GenBank/DDBJ whole genome shotgun (WGS) entry which is preliminary data.</text>
</comment>
<dbReference type="RefSeq" id="WP_245895464.1">
    <property type="nucleotide sequence ID" value="NZ_QAYC01000001.1"/>
</dbReference>
<organism evidence="15 16">
    <name type="scientific">Rhodovulum kholense</name>
    <dbReference type="NCBI Taxonomy" id="453584"/>
    <lineage>
        <taxon>Bacteria</taxon>
        <taxon>Pseudomonadati</taxon>
        <taxon>Pseudomonadota</taxon>
        <taxon>Alphaproteobacteria</taxon>
        <taxon>Rhodobacterales</taxon>
        <taxon>Paracoccaceae</taxon>
        <taxon>Rhodovulum</taxon>
    </lineage>
</organism>
<accession>A0A8E2VMF0</accession>
<evidence type="ECO:0000256" key="5">
    <source>
        <dbReference type="ARBA" id="ARBA00022946"/>
    </source>
</evidence>
<evidence type="ECO:0000313" key="15">
    <source>
        <dbReference type="EMBL" id="PTW51796.1"/>
    </source>
</evidence>
<evidence type="ECO:0000259" key="13">
    <source>
        <dbReference type="Pfam" id="PF02770"/>
    </source>
</evidence>
<keyword evidence="16" id="KW-1185">Reference proteome</keyword>
<evidence type="ECO:0000313" key="16">
    <source>
        <dbReference type="Proteomes" id="UP000244037"/>
    </source>
</evidence>
<feature type="domain" description="Acyl-CoA oxidase/dehydrogenase middle" evidence="13">
    <location>
        <begin position="145"/>
        <end position="238"/>
    </location>
</feature>
<evidence type="ECO:0000256" key="8">
    <source>
        <dbReference type="ARBA" id="ARBA00037927"/>
    </source>
</evidence>
<evidence type="ECO:0000256" key="11">
    <source>
        <dbReference type="RuleBase" id="RU362125"/>
    </source>
</evidence>
<evidence type="ECO:0000256" key="2">
    <source>
        <dbReference type="ARBA" id="ARBA00009347"/>
    </source>
</evidence>
<dbReference type="InterPro" id="IPR009100">
    <property type="entry name" value="AcylCoA_DH/oxidase_NM_dom_sf"/>
</dbReference>
<dbReference type="Gene3D" id="2.40.110.10">
    <property type="entry name" value="Butyryl-CoA Dehydrogenase, subunit A, domain 2"/>
    <property type="match status" value="1"/>
</dbReference>
<dbReference type="PANTHER" id="PTHR42807:SF1">
    <property type="entry name" value="GLUTARYL-COA DEHYDROGENASE, MITOCHONDRIAL"/>
    <property type="match status" value="1"/>
</dbReference>
<comment type="cofactor">
    <cofactor evidence="1 11">
        <name>FAD</name>
        <dbReference type="ChEBI" id="CHEBI:57692"/>
    </cofactor>
</comment>
<dbReference type="Pfam" id="PF02771">
    <property type="entry name" value="Acyl-CoA_dh_N"/>
    <property type="match status" value="1"/>
</dbReference>
<comment type="similarity">
    <text evidence="2 11">Belongs to the acyl-CoA dehydrogenase family.</text>
</comment>
<dbReference type="GO" id="GO:0050660">
    <property type="term" value="F:flavin adenine dinucleotide binding"/>
    <property type="evidence" value="ECO:0007669"/>
    <property type="project" value="InterPro"/>
</dbReference>
<feature type="domain" description="Acyl-CoA dehydrogenase/oxidase N-terminal" evidence="14">
    <location>
        <begin position="30"/>
        <end position="140"/>
    </location>
</feature>
<evidence type="ECO:0000256" key="7">
    <source>
        <dbReference type="ARBA" id="ARBA00037899"/>
    </source>
</evidence>
<dbReference type="Gene3D" id="1.20.140.10">
    <property type="entry name" value="Butyryl-CoA Dehydrogenase, subunit A, domain 3"/>
    <property type="match status" value="1"/>
</dbReference>
<dbReference type="FunFam" id="1.10.540.10:FF:000003">
    <property type="entry name" value="glutaryl-CoA dehydrogenase, mitochondrial"/>
    <property type="match status" value="1"/>
</dbReference>
<evidence type="ECO:0000256" key="10">
    <source>
        <dbReference type="ARBA" id="ARBA00049493"/>
    </source>
</evidence>
<evidence type="ECO:0000259" key="14">
    <source>
        <dbReference type="Pfam" id="PF02771"/>
    </source>
</evidence>
<evidence type="ECO:0000256" key="4">
    <source>
        <dbReference type="ARBA" id="ARBA00022827"/>
    </source>
</evidence>
<dbReference type="InterPro" id="IPR036250">
    <property type="entry name" value="AcylCo_DH-like_C"/>
</dbReference>
<dbReference type="EC" id="1.3.8.6" evidence="9"/>
<dbReference type="InterPro" id="IPR052033">
    <property type="entry name" value="Glutaryl-CoA_DH_mitochondrial"/>
</dbReference>
<keyword evidence="5" id="KW-0809">Transit peptide</keyword>
<dbReference type="InterPro" id="IPR046373">
    <property type="entry name" value="Acyl-CoA_Oxase/DH_mid-dom_sf"/>
</dbReference>
<dbReference type="EMBL" id="QAYC01000001">
    <property type="protein sequence ID" value="PTW51796.1"/>
    <property type="molecule type" value="Genomic_DNA"/>
</dbReference>
<dbReference type="PANTHER" id="PTHR42807">
    <property type="entry name" value="GLUTARYL-COA DEHYDROGENASE, MITOCHONDRIAL"/>
    <property type="match status" value="1"/>
</dbReference>
<name>A0A8E2VMF0_9RHOB</name>
<dbReference type="InterPro" id="IPR006091">
    <property type="entry name" value="Acyl-CoA_Oxase/DH_mid-dom"/>
</dbReference>
<comment type="catalytic activity">
    <reaction evidence="10">
        <text>glutaryl-CoA + oxidized [electron-transfer flavoprotein] + 2 H(+) = (2E)-butenoyl-CoA + reduced [electron-transfer flavoprotein] + CO2</text>
        <dbReference type="Rhea" id="RHEA:13389"/>
        <dbReference type="Rhea" id="RHEA-COMP:10685"/>
        <dbReference type="Rhea" id="RHEA-COMP:10686"/>
        <dbReference type="ChEBI" id="CHEBI:15378"/>
        <dbReference type="ChEBI" id="CHEBI:16526"/>
        <dbReference type="ChEBI" id="CHEBI:57332"/>
        <dbReference type="ChEBI" id="CHEBI:57378"/>
        <dbReference type="ChEBI" id="CHEBI:57692"/>
        <dbReference type="ChEBI" id="CHEBI:58307"/>
        <dbReference type="EC" id="1.3.8.6"/>
    </reaction>
</comment>
<dbReference type="SUPFAM" id="SSF47203">
    <property type="entry name" value="Acyl-CoA dehydrogenase C-terminal domain-like"/>
    <property type="match status" value="1"/>
</dbReference>
<dbReference type="SUPFAM" id="SSF56645">
    <property type="entry name" value="Acyl-CoA dehydrogenase NM domain-like"/>
    <property type="match status" value="1"/>
</dbReference>
<dbReference type="Pfam" id="PF02770">
    <property type="entry name" value="Acyl-CoA_dh_M"/>
    <property type="match status" value="1"/>
</dbReference>
<proteinExistence type="inferred from homology"/>
<dbReference type="FunFam" id="1.20.140.10:FF:000006">
    <property type="entry name" value="Glutaryl-CoA dehydrogenase, mitochondrial"/>
    <property type="match status" value="1"/>
</dbReference>
<evidence type="ECO:0000256" key="6">
    <source>
        <dbReference type="ARBA" id="ARBA00023002"/>
    </source>
</evidence>
<feature type="domain" description="Acyl-CoA dehydrogenase/oxidase C-terminal" evidence="12">
    <location>
        <begin position="257"/>
        <end position="396"/>
    </location>
</feature>
<dbReference type="AlphaFoldDB" id="A0A8E2VMF0"/>
<evidence type="ECO:0000256" key="1">
    <source>
        <dbReference type="ARBA" id="ARBA00001974"/>
    </source>
</evidence>
<dbReference type="InterPro" id="IPR037069">
    <property type="entry name" value="AcylCoA_DH/ox_N_sf"/>
</dbReference>
<dbReference type="GO" id="GO:0046949">
    <property type="term" value="P:fatty-acyl-CoA biosynthetic process"/>
    <property type="evidence" value="ECO:0007669"/>
    <property type="project" value="TreeGrafter"/>
</dbReference>
<comment type="pathway">
    <text evidence="7">Amino-acid metabolism; lysine degradation.</text>
</comment>
<dbReference type="InterPro" id="IPR006089">
    <property type="entry name" value="Acyl-CoA_DH_CS"/>
</dbReference>
<dbReference type="PROSITE" id="PS00072">
    <property type="entry name" value="ACYL_COA_DH_1"/>
    <property type="match status" value="1"/>
</dbReference>
<reference evidence="15 16" key="1">
    <citation type="submission" date="2018-04" db="EMBL/GenBank/DDBJ databases">
        <title>Genomic Encyclopedia of Archaeal and Bacterial Type Strains, Phase II (KMG-II): from individual species to whole genera.</title>
        <authorList>
            <person name="Goeker M."/>
        </authorList>
    </citation>
    <scope>NUCLEOTIDE SEQUENCE [LARGE SCALE GENOMIC DNA]</scope>
    <source>
        <strain evidence="15 16">DSM 19783</strain>
    </source>
</reference>
<evidence type="ECO:0000256" key="9">
    <source>
        <dbReference type="ARBA" id="ARBA00039033"/>
    </source>
</evidence>
<dbReference type="GO" id="GO:0004361">
    <property type="term" value="F:glutaryl-CoA dehydrogenase activity"/>
    <property type="evidence" value="ECO:0007669"/>
    <property type="project" value="UniProtKB-EC"/>
</dbReference>
<dbReference type="GO" id="GO:0000062">
    <property type="term" value="F:fatty-acyl-CoA binding"/>
    <property type="evidence" value="ECO:0007669"/>
    <property type="project" value="TreeGrafter"/>
</dbReference>
<gene>
    <name evidence="15" type="ORF">C8N38_10198</name>
</gene>
<keyword evidence="3 11" id="KW-0285">Flavoprotein</keyword>
<dbReference type="CDD" id="cd01151">
    <property type="entry name" value="GCD"/>
    <property type="match status" value="1"/>
</dbReference>
<dbReference type="InterPro" id="IPR009075">
    <property type="entry name" value="AcylCo_DH/oxidase_C"/>
</dbReference>
<dbReference type="GO" id="GO:0033539">
    <property type="term" value="P:fatty acid beta-oxidation using acyl-CoA dehydrogenase"/>
    <property type="evidence" value="ECO:0007669"/>
    <property type="project" value="TreeGrafter"/>
</dbReference>